<keyword evidence="6 10" id="KW-0547">Nucleotide-binding</keyword>
<dbReference type="InterPro" id="IPR020556">
    <property type="entry name" value="Amidase_CS"/>
</dbReference>
<comment type="function">
    <text evidence="10">Allows the formation of correctly charged Gln-tRNA(Gln) through the transamidation of misacylated Glu-tRNA(Gln) in organisms which lack glutaminyl-tRNA synthetase. The reaction takes place in the presence of glutamine and ATP through an activated gamma-phospho-Glu-tRNA(Gln).</text>
</comment>
<evidence type="ECO:0000256" key="4">
    <source>
        <dbReference type="ARBA" id="ARBA00014428"/>
    </source>
</evidence>
<evidence type="ECO:0000313" key="14">
    <source>
        <dbReference type="Proteomes" id="UP000009223"/>
    </source>
</evidence>
<dbReference type="Pfam" id="PF01425">
    <property type="entry name" value="Amidase"/>
    <property type="match status" value="2"/>
</dbReference>
<dbReference type="AlphaFoldDB" id="F5YQZ0"/>
<dbReference type="OrthoDB" id="9811471at2"/>
<keyword evidence="7 10" id="KW-0067">ATP-binding</keyword>
<sequence length="505" mass="53000">MAAPLPEGYLPYFKTWEEKIGSFIEFKPPEKEPAKKVPGTFFAVKDNIAVKGFSISCGSKLLENMKSPYTATAVQKLEALGEAVIGKTNMDEFGMGSSTDNSGIKRTNNPWDQSRVAGGSSGGSAAAVAAGLVPYALGSDTGGSIRQPAAFCGVVGLKPTYGAVSRFGLVAYASSLESIGILADTTARCRAVFAAIRGADPLDQTSQDAPVGAPALYPEGVTGGLGNGGSAGGKGPANKGAPRTIGVLSPEAIARAVASAAESAGEEGALQAAAQAAVLEDEVARGFELAKTRLKDLGHTLVDVDLPSLKYGVPAYYTIATAEASANLARFDSIRYGQRPEWAENPDDLIDKARDAGFGAEVKLRILLGTFVLRSGFQDRYYLRAQRIRGGIRRNFEAYLGGPDYSLTNTVCDAILLPVFPTRAFGRGPDNLSPFAQKAADLYTCCANLAGLPALAFPVGVEGGLPVGVQLLGRAFAEGTLLDIVENYEASHPFPHPEGYKEFWR</sequence>
<dbReference type="KEGG" id="tpi:TREPR_3637"/>
<accession>F5YQZ0</accession>
<proteinExistence type="inferred from homology"/>
<evidence type="ECO:0000256" key="5">
    <source>
        <dbReference type="ARBA" id="ARBA00022598"/>
    </source>
</evidence>
<dbReference type="PROSITE" id="PS00571">
    <property type="entry name" value="AMIDASES"/>
    <property type="match status" value="1"/>
</dbReference>
<evidence type="ECO:0000256" key="7">
    <source>
        <dbReference type="ARBA" id="ARBA00022840"/>
    </source>
</evidence>
<feature type="domain" description="Amidase" evidence="12">
    <location>
        <begin position="278"/>
        <end position="482"/>
    </location>
</feature>
<dbReference type="InterPro" id="IPR000120">
    <property type="entry name" value="Amidase"/>
</dbReference>
<feature type="active site" description="Acyl-ester intermediate" evidence="10">
    <location>
        <position position="144"/>
    </location>
</feature>
<reference evidence="14" key="1">
    <citation type="submission" date="2009-12" db="EMBL/GenBank/DDBJ databases">
        <title>Complete sequence of Treponema primitia strain ZAS-2.</title>
        <authorList>
            <person name="Tetu S.G."/>
            <person name="Matson E."/>
            <person name="Ren Q."/>
            <person name="Seshadri R."/>
            <person name="Elbourne L."/>
            <person name="Hassan K.A."/>
            <person name="Durkin A."/>
            <person name="Radune D."/>
            <person name="Mohamoud Y."/>
            <person name="Shay R."/>
            <person name="Jin S."/>
            <person name="Zhang X."/>
            <person name="Lucey K."/>
            <person name="Ballor N.R."/>
            <person name="Ottesen E."/>
            <person name="Rosenthal R."/>
            <person name="Allen A."/>
            <person name="Leadbetter J.R."/>
            <person name="Paulsen I.T."/>
        </authorList>
    </citation>
    <scope>NUCLEOTIDE SEQUENCE [LARGE SCALE GENOMIC DNA]</scope>
    <source>
        <strain evidence="14">ATCC BAA-887 / DSM 12427 / ZAS-2</strain>
    </source>
</reference>
<dbReference type="Proteomes" id="UP000009223">
    <property type="component" value="Chromosome"/>
</dbReference>
<reference evidence="13 14" key="2">
    <citation type="journal article" date="2011" name="ISME J.">
        <title>RNA-seq reveals cooperative metabolic interactions between two termite-gut spirochete species in co-culture.</title>
        <authorList>
            <person name="Rosenthal A.Z."/>
            <person name="Matson E.G."/>
            <person name="Eldar A."/>
            <person name="Leadbetter J.R."/>
        </authorList>
    </citation>
    <scope>NUCLEOTIDE SEQUENCE [LARGE SCALE GENOMIC DNA]</scope>
    <source>
        <strain evidence="14">ATCC BAA-887 / DSM 12427 / ZAS-2</strain>
    </source>
</reference>
<comment type="similarity">
    <text evidence="1 10">Belongs to the amidase family. GatA subfamily.</text>
</comment>
<dbReference type="GO" id="GO:0005524">
    <property type="term" value="F:ATP binding"/>
    <property type="evidence" value="ECO:0007669"/>
    <property type="project" value="UniProtKB-KW"/>
</dbReference>
<keyword evidence="5 10" id="KW-0436">Ligase</keyword>
<protein>
    <recommendedName>
        <fullName evidence="4 10">Glutamyl-tRNA(Gln) amidotransferase subunit A</fullName>
        <shortName evidence="10">Glu-ADT subunit A</shortName>
        <ecNumber evidence="3 10">6.3.5.7</ecNumber>
    </recommendedName>
</protein>
<dbReference type="STRING" id="545694.TREPR_3637"/>
<evidence type="ECO:0000256" key="3">
    <source>
        <dbReference type="ARBA" id="ARBA00012739"/>
    </source>
</evidence>
<dbReference type="InterPro" id="IPR036928">
    <property type="entry name" value="AS_sf"/>
</dbReference>
<evidence type="ECO:0000256" key="6">
    <source>
        <dbReference type="ARBA" id="ARBA00022741"/>
    </source>
</evidence>
<feature type="domain" description="Amidase" evidence="12">
    <location>
        <begin position="39"/>
        <end position="210"/>
    </location>
</feature>
<name>F5YQZ0_TREPZ</name>
<dbReference type="GO" id="GO:0006412">
    <property type="term" value="P:translation"/>
    <property type="evidence" value="ECO:0007669"/>
    <property type="project" value="UniProtKB-UniRule"/>
</dbReference>
<comment type="subunit">
    <text evidence="2 10">Heterotrimer of A, B and C subunits.</text>
</comment>
<evidence type="ECO:0000256" key="2">
    <source>
        <dbReference type="ARBA" id="ARBA00011123"/>
    </source>
</evidence>
<dbReference type="InterPro" id="IPR023631">
    <property type="entry name" value="Amidase_dom"/>
</dbReference>
<dbReference type="EC" id="6.3.5.7" evidence="3 10"/>
<keyword evidence="8 10" id="KW-0648">Protein biosynthesis</keyword>
<gene>
    <name evidence="10" type="primary">gatA</name>
    <name evidence="13" type="ordered locus">TREPR_3637</name>
</gene>
<dbReference type="InterPro" id="IPR004412">
    <property type="entry name" value="GatA"/>
</dbReference>
<feature type="region of interest" description="Disordered" evidence="11">
    <location>
        <begin position="94"/>
        <end position="118"/>
    </location>
</feature>
<dbReference type="GO" id="GO:0016740">
    <property type="term" value="F:transferase activity"/>
    <property type="evidence" value="ECO:0007669"/>
    <property type="project" value="UniProtKB-KW"/>
</dbReference>
<evidence type="ECO:0000256" key="11">
    <source>
        <dbReference type="SAM" id="MobiDB-lite"/>
    </source>
</evidence>
<dbReference type="HAMAP" id="MF_00120">
    <property type="entry name" value="GatA"/>
    <property type="match status" value="1"/>
</dbReference>
<evidence type="ECO:0000256" key="8">
    <source>
        <dbReference type="ARBA" id="ARBA00022917"/>
    </source>
</evidence>
<comment type="catalytic activity">
    <reaction evidence="9 10">
        <text>L-glutamyl-tRNA(Gln) + L-glutamine + ATP + H2O = L-glutaminyl-tRNA(Gln) + L-glutamate + ADP + phosphate + H(+)</text>
        <dbReference type="Rhea" id="RHEA:17521"/>
        <dbReference type="Rhea" id="RHEA-COMP:9681"/>
        <dbReference type="Rhea" id="RHEA-COMP:9684"/>
        <dbReference type="ChEBI" id="CHEBI:15377"/>
        <dbReference type="ChEBI" id="CHEBI:15378"/>
        <dbReference type="ChEBI" id="CHEBI:29985"/>
        <dbReference type="ChEBI" id="CHEBI:30616"/>
        <dbReference type="ChEBI" id="CHEBI:43474"/>
        <dbReference type="ChEBI" id="CHEBI:58359"/>
        <dbReference type="ChEBI" id="CHEBI:78520"/>
        <dbReference type="ChEBI" id="CHEBI:78521"/>
        <dbReference type="ChEBI" id="CHEBI:456216"/>
        <dbReference type="EC" id="6.3.5.7"/>
    </reaction>
</comment>
<dbReference type="GO" id="GO:0030956">
    <property type="term" value="C:glutamyl-tRNA(Gln) amidotransferase complex"/>
    <property type="evidence" value="ECO:0007669"/>
    <property type="project" value="InterPro"/>
</dbReference>
<feature type="compositionally biased region" description="Polar residues" evidence="11">
    <location>
        <begin position="96"/>
        <end position="112"/>
    </location>
</feature>
<evidence type="ECO:0000259" key="12">
    <source>
        <dbReference type="Pfam" id="PF01425"/>
    </source>
</evidence>
<dbReference type="RefSeq" id="WP_015706671.1">
    <property type="nucleotide sequence ID" value="NC_015578.1"/>
</dbReference>
<dbReference type="SUPFAM" id="SSF75304">
    <property type="entry name" value="Amidase signature (AS) enzymes"/>
    <property type="match status" value="1"/>
</dbReference>
<feature type="active site" description="Charge relay system" evidence="10">
    <location>
        <position position="45"/>
    </location>
</feature>
<evidence type="ECO:0000256" key="1">
    <source>
        <dbReference type="ARBA" id="ARBA00008069"/>
    </source>
</evidence>
<dbReference type="Gene3D" id="3.90.1300.10">
    <property type="entry name" value="Amidase signature (AS) domain"/>
    <property type="match status" value="1"/>
</dbReference>
<dbReference type="PANTHER" id="PTHR11895:SF151">
    <property type="entry name" value="GLUTAMYL-TRNA(GLN) AMIDOTRANSFERASE SUBUNIT A"/>
    <property type="match status" value="1"/>
</dbReference>
<keyword evidence="14" id="KW-1185">Reference proteome</keyword>
<dbReference type="HOGENOM" id="CLU_009600_0_3_12"/>
<organism evidence="13 14">
    <name type="scientific">Treponema primitia (strain ATCC BAA-887 / DSM 12427 / ZAS-2)</name>
    <dbReference type="NCBI Taxonomy" id="545694"/>
    <lineage>
        <taxon>Bacteria</taxon>
        <taxon>Pseudomonadati</taxon>
        <taxon>Spirochaetota</taxon>
        <taxon>Spirochaetia</taxon>
        <taxon>Spirochaetales</taxon>
        <taxon>Treponemataceae</taxon>
        <taxon>Treponema</taxon>
    </lineage>
</organism>
<evidence type="ECO:0000313" key="13">
    <source>
        <dbReference type="EMBL" id="AEF86694.1"/>
    </source>
</evidence>
<feature type="active site" description="Charge relay system" evidence="10">
    <location>
        <position position="120"/>
    </location>
</feature>
<dbReference type="EMBL" id="CP001843">
    <property type="protein sequence ID" value="AEF86694.1"/>
    <property type="molecule type" value="Genomic_DNA"/>
</dbReference>
<dbReference type="eggNOG" id="COG0154">
    <property type="taxonomic scope" value="Bacteria"/>
</dbReference>
<dbReference type="PANTHER" id="PTHR11895">
    <property type="entry name" value="TRANSAMIDASE"/>
    <property type="match status" value="1"/>
</dbReference>
<evidence type="ECO:0000256" key="9">
    <source>
        <dbReference type="ARBA" id="ARBA00047407"/>
    </source>
</evidence>
<evidence type="ECO:0000256" key="10">
    <source>
        <dbReference type="HAMAP-Rule" id="MF_00120"/>
    </source>
</evidence>
<keyword evidence="13" id="KW-0808">Transferase</keyword>
<dbReference type="GO" id="GO:0050567">
    <property type="term" value="F:glutaminyl-tRNA synthase (glutamine-hydrolyzing) activity"/>
    <property type="evidence" value="ECO:0007669"/>
    <property type="project" value="UniProtKB-UniRule"/>
</dbReference>